<accession>A0A3R7IHV6</accession>
<reference evidence="3 4" key="1">
    <citation type="submission" date="2018-08" db="EMBL/GenBank/DDBJ databases">
        <title>Draft genome sequences of two Aspergillus turcosus clinical strains isolated from bronchoalveolar lavage fluid: one azole-susceptible and the other azole-resistant.</title>
        <authorList>
            <person name="Parent-Michaud M."/>
            <person name="Dufresne P.J."/>
            <person name="Fournier E."/>
            <person name="Martineau C."/>
            <person name="Moreira S."/>
            <person name="Perkins V."/>
            <person name="De Repentigny L."/>
            <person name="Dufresne S.F."/>
        </authorList>
    </citation>
    <scope>NUCLEOTIDE SEQUENCE [LARGE SCALE GENOMIC DNA]</scope>
    <source>
        <strain evidence="3">HMR AF 1038</strain>
    </source>
</reference>
<evidence type="ECO:0000259" key="2">
    <source>
        <dbReference type="Pfam" id="PF01814"/>
    </source>
</evidence>
<organism evidence="3 4">
    <name type="scientific">Aspergillus turcosus</name>
    <dbReference type="NCBI Taxonomy" id="1245748"/>
    <lineage>
        <taxon>Eukaryota</taxon>
        <taxon>Fungi</taxon>
        <taxon>Dikarya</taxon>
        <taxon>Ascomycota</taxon>
        <taxon>Pezizomycotina</taxon>
        <taxon>Eurotiomycetes</taxon>
        <taxon>Eurotiomycetidae</taxon>
        <taxon>Eurotiales</taxon>
        <taxon>Aspergillaceae</taxon>
        <taxon>Aspergillus</taxon>
        <taxon>Aspergillus subgen. Fumigati</taxon>
    </lineage>
</organism>
<dbReference type="InterPro" id="IPR012312">
    <property type="entry name" value="Hemerythrin-like"/>
</dbReference>
<dbReference type="OrthoDB" id="9983919at2759"/>
<dbReference type="PANTHER" id="PTHR35585">
    <property type="entry name" value="HHE DOMAIN PROTEIN (AFU_ORTHOLOGUE AFUA_4G00730)"/>
    <property type="match status" value="1"/>
</dbReference>
<comment type="caution">
    <text evidence="3">The sequence shown here is derived from an EMBL/GenBank/DDBJ whole genome shotgun (WGS) entry which is preliminary data.</text>
</comment>
<dbReference type="Proteomes" id="UP000215289">
    <property type="component" value="Unassembled WGS sequence"/>
</dbReference>
<feature type="domain" description="Hemerythrin-like" evidence="2">
    <location>
        <begin position="41"/>
        <end position="112"/>
    </location>
</feature>
<sequence length="227" mass="25860">MFTRSFASTPRTLRPSTLPITSKLTQTRTFAVTTPTMTRLADAIKDDHRELEDAYNKILSATTADEKRRWQNQFTWELARHSIGEELIVYPLMEKNLPNGKAMADKDRAEHQSVPSPSFPPSPFSFNPEDAEFESTLKALWTDLGQHIKEEETEDLPTLEKTLDQTDSESQTKKFMRTKKFIPTRSHPSAPDKPPFETVAGLMAAPIDHISDLFRKFPEESKSQLPP</sequence>
<name>A0A3R7IHV6_9EURO</name>
<protein>
    <recommendedName>
        <fullName evidence="2">Hemerythrin-like domain-containing protein</fullName>
    </recommendedName>
</protein>
<keyword evidence="4" id="KW-1185">Reference proteome</keyword>
<feature type="region of interest" description="Disordered" evidence="1">
    <location>
        <begin position="102"/>
        <end position="121"/>
    </location>
</feature>
<gene>
    <name evidence="3" type="ORF">CFD26_105156</name>
</gene>
<evidence type="ECO:0000313" key="3">
    <source>
        <dbReference type="EMBL" id="RLL95988.1"/>
    </source>
</evidence>
<dbReference type="PANTHER" id="PTHR35585:SF1">
    <property type="entry name" value="HHE DOMAIN PROTEIN (AFU_ORTHOLOGUE AFUA_4G00730)"/>
    <property type="match status" value="1"/>
</dbReference>
<dbReference type="STRING" id="1245748.A0A3R7IHV6"/>
<proteinExistence type="predicted"/>
<dbReference type="AlphaFoldDB" id="A0A3R7IHV6"/>
<evidence type="ECO:0000256" key="1">
    <source>
        <dbReference type="SAM" id="MobiDB-lite"/>
    </source>
</evidence>
<evidence type="ECO:0000313" key="4">
    <source>
        <dbReference type="Proteomes" id="UP000215289"/>
    </source>
</evidence>
<dbReference type="EMBL" id="NIDN02000129">
    <property type="protein sequence ID" value="RLL95988.1"/>
    <property type="molecule type" value="Genomic_DNA"/>
</dbReference>
<dbReference type="Pfam" id="PF01814">
    <property type="entry name" value="Hemerythrin"/>
    <property type="match status" value="1"/>
</dbReference>